<proteinExistence type="predicted"/>
<feature type="chain" id="PRO_5026937672" evidence="1">
    <location>
        <begin position="25"/>
        <end position="65"/>
    </location>
</feature>
<dbReference type="Proteomes" id="UP000473648">
    <property type="component" value="Unassembled WGS sequence"/>
</dbReference>
<gene>
    <name evidence="2" type="ORF">FRC53_06840</name>
</gene>
<protein>
    <submittedName>
        <fullName evidence="2">Uncharacterized protein</fullName>
    </submittedName>
</protein>
<organism evidence="2 3">
    <name type="scientific">Candidatus Pseudoramibacter fermentans</name>
    <dbReference type="NCBI Taxonomy" id="2594427"/>
    <lineage>
        <taxon>Bacteria</taxon>
        <taxon>Bacillati</taxon>
        <taxon>Bacillota</taxon>
        <taxon>Clostridia</taxon>
        <taxon>Eubacteriales</taxon>
        <taxon>Eubacteriaceae</taxon>
        <taxon>Pseudoramibacter</taxon>
    </lineage>
</organism>
<evidence type="ECO:0000313" key="2">
    <source>
        <dbReference type="EMBL" id="MQM73121.1"/>
    </source>
</evidence>
<comment type="caution">
    <text evidence="2">The sequence shown here is derived from an EMBL/GenBank/DDBJ whole genome shotgun (WGS) entry which is preliminary data.</text>
</comment>
<sequence>MSLLTKGLVRLGTAAVLTAGTAIAASRFAKDLKQNLQDYIKVNQNAPSPDRNYHCVDTHYTIMDE</sequence>
<evidence type="ECO:0000313" key="3">
    <source>
        <dbReference type="Proteomes" id="UP000473648"/>
    </source>
</evidence>
<keyword evidence="1" id="KW-0732">Signal</keyword>
<name>A0A6L5GS72_9FIRM</name>
<reference evidence="2" key="1">
    <citation type="journal article" date="2020" name="Appl. Environ. Microbiol.">
        <title>Medium-Chain Fatty Acid Synthesis by 'Candidatus Weimeria bifida' gen. nov., sp. nov., and 'Candidatus Pseudoramibacter fermentans' sp. nov.</title>
        <authorList>
            <person name="Scarborough M.J."/>
            <person name="Myers K.S."/>
            <person name="Donohue T.J."/>
            <person name="Noguera D.R."/>
        </authorList>
    </citation>
    <scope>NUCLEOTIDE SEQUENCE</scope>
    <source>
        <strain evidence="2">EUB1.1</strain>
    </source>
</reference>
<evidence type="ECO:0000256" key="1">
    <source>
        <dbReference type="SAM" id="SignalP"/>
    </source>
</evidence>
<feature type="signal peptide" evidence="1">
    <location>
        <begin position="1"/>
        <end position="24"/>
    </location>
</feature>
<accession>A0A6L5GS72</accession>
<dbReference type="AlphaFoldDB" id="A0A6L5GS72"/>
<dbReference type="EMBL" id="VOGB01000004">
    <property type="protein sequence ID" value="MQM73121.1"/>
    <property type="molecule type" value="Genomic_DNA"/>
</dbReference>
<keyword evidence="3" id="KW-1185">Reference proteome</keyword>